<comment type="caution">
    <text evidence="6">The sequence shown here is derived from an EMBL/GenBank/DDBJ whole genome shotgun (WGS) entry which is preliminary data.</text>
</comment>
<sequence length="345" mass="38402">MSRTLRSLRPIVRAAGRHNISYGARHMSDDALRIGYVPEHFSTPLYFAHKYYDLNAKLIPFPSGTGHMIQSLQNSEIDVGIGLTEGWVAGLGKSTKSNAPYKLVGTYVESPLCWAISTGSKRDDIERIEQLKHKQVGVSRIGSGSYVMSFVLAEQQGWLKSDGSPPFEPVVLNDFAGLRKGVNEGQADFFMWEHFTSKRYFDNGEIRRIGEIYTPWSSWKIVARDPLDKRMQPMSDAINEGIAHFERKKDESINYISKELDYSAEDAEAWLKTVKFPQDVRGVDPIVIEKTIDTLKKAGVIDAEGGSVDDMVAIRRSSRGKSDGGQSNGGKSDNKDTVRGTVTGF</sequence>
<comment type="similarity">
    <text evidence="2">Belongs to the bacterial solute-binding protein SsuA/TauA family.</text>
</comment>
<keyword evidence="7" id="KW-1185">Reference proteome</keyword>
<proteinExistence type="inferred from homology"/>
<dbReference type="Proteomes" id="UP001172684">
    <property type="component" value="Unassembled WGS sequence"/>
</dbReference>
<comment type="subcellular location">
    <subcellularLocation>
        <location evidence="1">Periplasm</location>
    </subcellularLocation>
</comment>
<dbReference type="EMBL" id="JAPDRL010000064">
    <property type="protein sequence ID" value="KAJ9660591.1"/>
    <property type="molecule type" value="Genomic_DNA"/>
</dbReference>
<dbReference type="Gene3D" id="3.40.190.10">
    <property type="entry name" value="Periplasmic binding protein-like II"/>
    <property type="match status" value="2"/>
</dbReference>
<evidence type="ECO:0000259" key="5">
    <source>
        <dbReference type="Pfam" id="PF22384"/>
    </source>
</evidence>
<reference evidence="6" key="1">
    <citation type="submission" date="2022-10" db="EMBL/GenBank/DDBJ databases">
        <title>Culturing micro-colonial fungi from biological soil crusts in the Mojave desert and describing Neophaeococcomyces mojavensis, and introducing the new genera and species Taxawa tesnikishii.</title>
        <authorList>
            <person name="Kurbessoian T."/>
            <person name="Stajich J.E."/>
        </authorList>
    </citation>
    <scope>NUCLEOTIDE SEQUENCE</scope>
    <source>
        <strain evidence="6">TK_1</strain>
    </source>
</reference>
<gene>
    <name evidence="6" type="ORF">H2201_006849</name>
</gene>
<dbReference type="InterPro" id="IPR054364">
    <property type="entry name" value="Ca3427-like_PBP2"/>
</dbReference>
<feature type="domain" description="Ca3427-like PBP 2" evidence="5">
    <location>
        <begin position="114"/>
        <end position="212"/>
    </location>
</feature>
<dbReference type="PANTHER" id="PTHR30024">
    <property type="entry name" value="ALIPHATIC SULFONATES-BINDING PROTEIN-RELATED"/>
    <property type="match status" value="1"/>
</dbReference>
<evidence type="ECO:0000256" key="4">
    <source>
        <dbReference type="SAM" id="MobiDB-lite"/>
    </source>
</evidence>
<evidence type="ECO:0000256" key="3">
    <source>
        <dbReference type="ARBA" id="ARBA00022729"/>
    </source>
</evidence>
<name>A0ABQ9NKX4_9PEZI</name>
<organism evidence="6 7">
    <name type="scientific">Coniosporium apollinis</name>
    <dbReference type="NCBI Taxonomy" id="61459"/>
    <lineage>
        <taxon>Eukaryota</taxon>
        <taxon>Fungi</taxon>
        <taxon>Dikarya</taxon>
        <taxon>Ascomycota</taxon>
        <taxon>Pezizomycotina</taxon>
        <taxon>Dothideomycetes</taxon>
        <taxon>Dothideomycetes incertae sedis</taxon>
        <taxon>Coniosporium</taxon>
    </lineage>
</organism>
<dbReference type="CDD" id="cd13637">
    <property type="entry name" value="PBP2_Ca3427_like"/>
    <property type="match status" value="1"/>
</dbReference>
<dbReference type="SUPFAM" id="SSF53850">
    <property type="entry name" value="Periplasmic binding protein-like II"/>
    <property type="match status" value="1"/>
</dbReference>
<dbReference type="PANTHER" id="PTHR30024:SF47">
    <property type="entry name" value="TAURINE-BINDING PERIPLASMIC PROTEIN"/>
    <property type="match status" value="1"/>
</dbReference>
<accession>A0ABQ9NKX4</accession>
<feature type="region of interest" description="Disordered" evidence="4">
    <location>
        <begin position="317"/>
        <end position="345"/>
    </location>
</feature>
<evidence type="ECO:0000256" key="2">
    <source>
        <dbReference type="ARBA" id="ARBA00010742"/>
    </source>
</evidence>
<keyword evidence="3" id="KW-0732">Signal</keyword>
<evidence type="ECO:0000313" key="6">
    <source>
        <dbReference type="EMBL" id="KAJ9660591.1"/>
    </source>
</evidence>
<protein>
    <recommendedName>
        <fullName evidence="5">Ca3427-like PBP 2 domain-containing protein</fullName>
    </recommendedName>
</protein>
<evidence type="ECO:0000313" key="7">
    <source>
        <dbReference type="Proteomes" id="UP001172684"/>
    </source>
</evidence>
<evidence type="ECO:0000256" key="1">
    <source>
        <dbReference type="ARBA" id="ARBA00004418"/>
    </source>
</evidence>
<dbReference type="Pfam" id="PF22384">
    <property type="entry name" value="PBP2_Ca3427_like"/>
    <property type="match status" value="1"/>
</dbReference>